<feature type="chain" id="PRO_5047062330" description="Lipoprotein" evidence="2">
    <location>
        <begin position="20"/>
        <end position="67"/>
    </location>
</feature>
<name>A0ABU5MWS0_9BACT</name>
<organism evidence="3 4">
    <name type="scientific">Pontiella agarivorans</name>
    <dbReference type="NCBI Taxonomy" id="3038953"/>
    <lineage>
        <taxon>Bacteria</taxon>
        <taxon>Pseudomonadati</taxon>
        <taxon>Kiritimatiellota</taxon>
        <taxon>Kiritimatiellia</taxon>
        <taxon>Kiritimatiellales</taxon>
        <taxon>Pontiellaceae</taxon>
        <taxon>Pontiella</taxon>
    </lineage>
</organism>
<protein>
    <recommendedName>
        <fullName evidence="5">Lipoprotein</fullName>
    </recommendedName>
</protein>
<evidence type="ECO:0008006" key="5">
    <source>
        <dbReference type="Google" id="ProtNLM"/>
    </source>
</evidence>
<evidence type="ECO:0000256" key="2">
    <source>
        <dbReference type="SAM" id="SignalP"/>
    </source>
</evidence>
<sequence length="67" mass="7490">MKKLIILCFLSAFTLGLSGCVTRSYYDSPKNRGANAAAGNKFGSNSDEKVKSTKRVWIWQDEFNNPN</sequence>
<evidence type="ECO:0000313" key="4">
    <source>
        <dbReference type="Proteomes" id="UP001290861"/>
    </source>
</evidence>
<accession>A0ABU5MWS0</accession>
<dbReference type="Proteomes" id="UP001290861">
    <property type="component" value="Unassembled WGS sequence"/>
</dbReference>
<feature type="region of interest" description="Disordered" evidence="1">
    <location>
        <begin position="27"/>
        <end position="49"/>
    </location>
</feature>
<dbReference type="EMBL" id="JARVCO010000010">
    <property type="protein sequence ID" value="MDZ8118669.1"/>
    <property type="molecule type" value="Genomic_DNA"/>
</dbReference>
<gene>
    <name evidence="3" type="ORF">P9H32_08510</name>
</gene>
<reference evidence="3 4" key="1">
    <citation type="journal article" date="2024" name="Appl. Environ. Microbiol.">
        <title>Pontiella agarivorans sp. nov., a novel marine anaerobic bacterium capable of degrading macroalgal polysaccharides and fixing nitrogen.</title>
        <authorList>
            <person name="Liu N."/>
            <person name="Kivenson V."/>
            <person name="Peng X."/>
            <person name="Cui Z."/>
            <person name="Lankiewicz T.S."/>
            <person name="Gosselin K.M."/>
            <person name="English C.J."/>
            <person name="Blair E.M."/>
            <person name="O'Malley M.A."/>
            <person name="Valentine D.L."/>
        </authorList>
    </citation>
    <scope>NUCLEOTIDE SEQUENCE [LARGE SCALE GENOMIC DNA]</scope>
    <source>
        <strain evidence="3 4">NLcol2</strain>
    </source>
</reference>
<keyword evidence="2" id="KW-0732">Signal</keyword>
<evidence type="ECO:0000256" key="1">
    <source>
        <dbReference type="SAM" id="MobiDB-lite"/>
    </source>
</evidence>
<keyword evidence="4" id="KW-1185">Reference proteome</keyword>
<dbReference type="RefSeq" id="WP_322608467.1">
    <property type="nucleotide sequence ID" value="NZ_JARVCO010000010.1"/>
</dbReference>
<proteinExistence type="predicted"/>
<comment type="caution">
    <text evidence="3">The sequence shown here is derived from an EMBL/GenBank/DDBJ whole genome shotgun (WGS) entry which is preliminary data.</text>
</comment>
<evidence type="ECO:0000313" key="3">
    <source>
        <dbReference type="EMBL" id="MDZ8118669.1"/>
    </source>
</evidence>
<feature type="signal peptide" evidence="2">
    <location>
        <begin position="1"/>
        <end position="19"/>
    </location>
</feature>
<dbReference type="PROSITE" id="PS51257">
    <property type="entry name" value="PROKAR_LIPOPROTEIN"/>
    <property type="match status" value="1"/>
</dbReference>